<dbReference type="GO" id="GO:0006952">
    <property type="term" value="P:defense response"/>
    <property type="evidence" value="ECO:0007669"/>
    <property type="project" value="UniProtKB-KW"/>
</dbReference>
<evidence type="ECO:0000313" key="8">
    <source>
        <dbReference type="EMBL" id="CAD6271024.1"/>
    </source>
</evidence>
<dbReference type="SMART" id="SM00369">
    <property type="entry name" value="LRR_TYP"/>
    <property type="match status" value="3"/>
</dbReference>
<organism evidence="8 9">
    <name type="scientific">Miscanthus lutarioriparius</name>
    <dbReference type="NCBI Taxonomy" id="422564"/>
    <lineage>
        <taxon>Eukaryota</taxon>
        <taxon>Viridiplantae</taxon>
        <taxon>Streptophyta</taxon>
        <taxon>Embryophyta</taxon>
        <taxon>Tracheophyta</taxon>
        <taxon>Spermatophyta</taxon>
        <taxon>Magnoliopsida</taxon>
        <taxon>Liliopsida</taxon>
        <taxon>Poales</taxon>
        <taxon>Poaceae</taxon>
        <taxon>PACMAD clade</taxon>
        <taxon>Panicoideae</taxon>
        <taxon>Andropogonodae</taxon>
        <taxon>Andropogoneae</taxon>
        <taxon>Saccharinae</taxon>
        <taxon>Miscanthus</taxon>
    </lineage>
</organism>
<name>A0A811RMI0_9POAL</name>
<sequence length="923" mass="104186">MEFLISLIGNVFQFFPSLVPRPGYCVRCEYHVGQLRAEARWLKSKRDDVRKEVSLAERKGMEVTNLVSQWQDDVASLLPRADEIVADLQREQGAVGGWWRAPRAYYRLGKRAADARAKVVSLLEQGSTFERLAAPVFIRTEVLPVTTTPLISPDPLLARLRDAFLEDAGSVIGIYGMPGVGKTTLLRHFNNTFLSAVAVSMGIDLVIYVEVTEDYSAAAVQRAIMGRLGLPWDDDRTTKEKALALFTYLHKWNFVLLLDDVWKPLNLDELGVPVPGCQGKSKVLLTTRLEQLCDQMETRPLAKDMVSMCGGLPLALTTVARAMVCKRLTQEWDHCKALLNLAPWQLECFKDSLLTSLKRSYDNLWNDDLRGCVLYCSLFTGELLKESLVERLIAEGFVSDFTTDDMDNLYNKGHYMLGVLVTSSLLEAAGDYHVKMHPMVRAMALWEATDRGKMENKWLVRTGPHTSAAPPAKRWSSAERISLTRTDIRELNETPTCSILKTLLLQSNRFLERICHGFFSFMPCLRLLDLSRTQLTTLPSEIKLLVTLQYLCLNDTSIHSLPDGIGALVNLRFLLLSNVHIESVAVGVLNLLTALQVLCMDHCHSSWIDVDNREVEPSSSRKKIKMQPEQGQGVNLRELESLKNLHILDIAVQTRSSLEKLSLSPYLAERLRNLHIKDCSELETLQFSPSSLWRYMNKLKRINITGCCNLGDVLVAGGEYSYEQLCSSDSVIGMRRIDVPNVPVDIDNWFGSLTLTKKMNAIRLKSLERAKPVALLPSLQTIILHDLPKVKLVWQCGTLEQLCSLKISSCNGLEHLVYFSEDIRMAGEGASSQQPIIKTIFPNLKELELENLARMRSISPENITMDFPHLEKLKVVRCDKLKKLKLVAGSLRELQCAQWWWNALEWDNENHKSAFSASVKSLQ</sequence>
<evidence type="ECO:0000259" key="6">
    <source>
        <dbReference type="Pfam" id="PF23247"/>
    </source>
</evidence>
<dbReference type="Gene3D" id="3.80.10.10">
    <property type="entry name" value="Ribonuclease Inhibitor"/>
    <property type="match status" value="2"/>
</dbReference>
<dbReference type="InterPro" id="IPR050905">
    <property type="entry name" value="Plant_NBS-LRR"/>
</dbReference>
<dbReference type="EMBL" id="CAJGYO010000016">
    <property type="protein sequence ID" value="CAD6271024.1"/>
    <property type="molecule type" value="Genomic_DNA"/>
</dbReference>
<keyword evidence="3" id="KW-0677">Repeat</keyword>
<protein>
    <recommendedName>
        <fullName evidence="10">AAA+ ATPase domain-containing protein</fullName>
    </recommendedName>
</protein>
<evidence type="ECO:0000256" key="3">
    <source>
        <dbReference type="ARBA" id="ARBA00022737"/>
    </source>
</evidence>
<dbReference type="PRINTS" id="PR00364">
    <property type="entry name" value="DISEASERSIST"/>
</dbReference>
<evidence type="ECO:0000256" key="4">
    <source>
        <dbReference type="ARBA" id="ARBA00022821"/>
    </source>
</evidence>
<dbReference type="InterPro" id="IPR002182">
    <property type="entry name" value="NB-ARC"/>
</dbReference>
<evidence type="ECO:0000259" key="7">
    <source>
        <dbReference type="Pfam" id="PF23598"/>
    </source>
</evidence>
<evidence type="ECO:0000256" key="2">
    <source>
        <dbReference type="ARBA" id="ARBA00022614"/>
    </source>
</evidence>
<dbReference type="InterPro" id="IPR055414">
    <property type="entry name" value="LRR_R13L4/SHOC2-like"/>
</dbReference>
<evidence type="ECO:0000313" key="9">
    <source>
        <dbReference type="Proteomes" id="UP000604825"/>
    </source>
</evidence>
<dbReference type="PANTHER" id="PTHR33463">
    <property type="entry name" value="NB-ARC DOMAIN-CONTAINING PROTEIN-RELATED"/>
    <property type="match status" value="1"/>
</dbReference>
<dbReference type="GO" id="GO:0043531">
    <property type="term" value="F:ADP binding"/>
    <property type="evidence" value="ECO:0007669"/>
    <property type="project" value="InterPro"/>
</dbReference>
<dbReference type="AlphaFoldDB" id="A0A811RMI0"/>
<dbReference type="InterPro" id="IPR057135">
    <property type="entry name" value="At4g27190-like_LRR"/>
</dbReference>
<comment type="similarity">
    <text evidence="1">Belongs to the disease resistance NB-LRR family.</text>
</comment>
<evidence type="ECO:0000259" key="5">
    <source>
        <dbReference type="Pfam" id="PF00931"/>
    </source>
</evidence>
<dbReference type="InterPro" id="IPR032675">
    <property type="entry name" value="LRR_dom_sf"/>
</dbReference>
<feature type="domain" description="Disease resistance R13L4/SHOC-2-like LRR" evidence="7">
    <location>
        <begin position="523"/>
        <end position="708"/>
    </location>
</feature>
<gene>
    <name evidence="8" type="ORF">NCGR_LOCUS54311</name>
</gene>
<dbReference type="FunFam" id="3.40.50.300:FF:001091">
    <property type="entry name" value="Probable disease resistance protein At1g61300"/>
    <property type="match status" value="1"/>
</dbReference>
<comment type="caution">
    <text evidence="8">The sequence shown here is derived from an EMBL/GenBank/DDBJ whole genome shotgun (WGS) entry which is preliminary data.</text>
</comment>
<dbReference type="InterPro" id="IPR027417">
    <property type="entry name" value="P-loop_NTPase"/>
</dbReference>
<dbReference type="PANTHER" id="PTHR33463:SF204">
    <property type="entry name" value="NB-ARC DOMAIN-CONTAINING PROTEIN"/>
    <property type="match status" value="1"/>
</dbReference>
<dbReference type="SUPFAM" id="SSF52540">
    <property type="entry name" value="P-loop containing nucleoside triphosphate hydrolases"/>
    <property type="match status" value="1"/>
</dbReference>
<evidence type="ECO:0000256" key="1">
    <source>
        <dbReference type="ARBA" id="ARBA00008894"/>
    </source>
</evidence>
<feature type="domain" description="NB-ARC" evidence="5">
    <location>
        <begin position="166"/>
        <end position="299"/>
    </location>
</feature>
<dbReference type="Pfam" id="PF23247">
    <property type="entry name" value="LRR_RPS2"/>
    <property type="match status" value="1"/>
</dbReference>
<dbReference type="SUPFAM" id="SSF52058">
    <property type="entry name" value="L domain-like"/>
    <property type="match status" value="1"/>
</dbReference>
<feature type="domain" description="Disease resistance protein At4g27190-like leucine-rich repeats" evidence="6">
    <location>
        <begin position="798"/>
        <end position="892"/>
    </location>
</feature>
<dbReference type="OrthoDB" id="664960at2759"/>
<dbReference type="Gene3D" id="3.40.50.300">
    <property type="entry name" value="P-loop containing nucleotide triphosphate hydrolases"/>
    <property type="match status" value="1"/>
</dbReference>
<keyword evidence="4" id="KW-0611">Plant defense</keyword>
<proteinExistence type="inferred from homology"/>
<dbReference type="Proteomes" id="UP000604825">
    <property type="component" value="Unassembled WGS sequence"/>
</dbReference>
<keyword evidence="9" id="KW-1185">Reference proteome</keyword>
<keyword evidence="2" id="KW-0433">Leucine-rich repeat</keyword>
<dbReference type="InterPro" id="IPR003591">
    <property type="entry name" value="Leu-rich_rpt_typical-subtyp"/>
</dbReference>
<dbReference type="Pfam" id="PF23598">
    <property type="entry name" value="LRR_14"/>
    <property type="match status" value="1"/>
</dbReference>
<evidence type="ECO:0008006" key="10">
    <source>
        <dbReference type="Google" id="ProtNLM"/>
    </source>
</evidence>
<accession>A0A811RMI0</accession>
<reference evidence="8" key="1">
    <citation type="submission" date="2020-10" db="EMBL/GenBank/DDBJ databases">
        <authorList>
            <person name="Han B."/>
            <person name="Lu T."/>
            <person name="Zhao Q."/>
            <person name="Huang X."/>
            <person name="Zhao Y."/>
        </authorList>
    </citation>
    <scope>NUCLEOTIDE SEQUENCE</scope>
</reference>
<dbReference type="Pfam" id="PF00931">
    <property type="entry name" value="NB-ARC"/>
    <property type="match status" value="1"/>
</dbReference>